<keyword evidence="1" id="KW-0175">Coiled coil</keyword>
<dbReference type="EMBL" id="ASPP01035421">
    <property type="protein sequence ID" value="ETO02583.1"/>
    <property type="molecule type" value="Genomic_DNA"/>
</dbReference>
<name>X6LKV8_RETFI</name>
<evidence type="ECO:0000313" key="3">
    <source>
        <dbReference type="Proteomes" id="UP000023152"/>
    </source>
</evidence>
<evidence type="ECO:0000313" key="2">
    <source>
        <dbReference type="EMBL" id="ETO02583.1"/>
    </source>
</evidence>
<dbReference type="Proteomes" id="UP000023152">
    <property type="component" value="Unassembled WGS sequence"/>
</dbReference>
<gene>
    <name evidence="2" type="ORF">RFI_34834</name>
</gene>
<organism evidence="2 3">
    <name type="scientific">Reticulomyxa filosa</name>
    <dbReference type="NCBI Taxonomy" id="46433"/>
    <lineage>
        <taxon>Eukaryota</taxon>
        <taxon>Sar</taxon>
        <taxon>Rhizaria</taxon>
        <taxon>Retaria</taxon>
        <taxon>Foraminifera</taxon>
        <taxon>Monothalamids</taxon>
        <taxon>Reticulomyxidae</taxon>
        <taxon>Reticulomyxa</taxon>
    </lineage>
</organism>
<comment type="caution">
    <text evidence="2">The sequence shown here is derived from an EMBL/GenBank/DDBJ whole genome shotgun (WGS) entry which is preliminary data.</text>
</comment>
<proteinExistence type="predicted"/>
<protein>
    <submittedName>
        <fullName evidence="2">Uncharacterized protein</fullName>
    </submittedName>
</protein>
<accession>X6LKV8</accession>
<dbReference type="AlphaFoldDB" id="X6LKV8"/>
<sequence length="75" mass="9068">MIAINQIQYFNNKVKECNELNNKLQKLIEENQNLIEKEWNERNSQEIAIFFGYTLKCKKSKISQYNEIIKEKKID</sequence>
<feature type="coiled-coil region" evidence="1">
    <location>
        <begin position="10"/>
        <end position="37"/>
    </location>
</feature>
<reference evidence="2 3" key="1">
    <citation type="journal article" date="2013" name="Curr. Biol.">
        <title>The Genome of the Foraminiferan Reticulomyxa filosa.</title>
        <authorList>
            <person name="Glockner G."/>
            <person name="Hulsmann N."/>
            <person name="Schleicher M."/>
            <person name="Noegel A.A."/>
            <person name="Eichinger L."/>
            <person name="Gallinger C."/>
            <person name="Pawlowski J."/>
            <person name="Sierra R."/>
            <person name="Euteneuer U."/>
            <person name="Pillet L."/>
            <person name="Moustafa A."/>
            <person name="Platzer M."/>
            <person name="Groth M."/>
            <person name="Szafranski K."/>
            <person name="Schliwa M."/>
        </authorList>
    </citation>
    <scope>NUCLEOTIDE SEQUENCE [LARGE SCALE GENOMIC DNA]</scope>
</reference>
<keyword evidence="3" id="KW-1185">Reference proteome</keyword>
<evidence type="ECO:0000256" key="1">
    <source>
        <dbReference type="SAM" id="Coils"/>
    </source>
</evidence>